<dbReference type="GO" id="GO:0070939">
    <property type="term" value="C:Dsl1/NZR complex"/>
    <property type="evidence" value="ECO:0000318"/>
    <property type="project" value="GO_Central"/>
</dbReference>
<evidence type="ECO:0000313" key="2">
    <source>
        <dbReference type="Proteomes" id="UP000008311"/>
    </source>
</evidence>
<dbReference type="InterPro" id="IPR007528">
    <property type="entry name" value="RINT1_Tip20"/>
</dbReference>
<dbReference type="Pfam" id="PF04437">
    <property type="entry name" value="RINT1_TIP1"/>
    <property type="match status" value="1"/>
</dbReference>
<dbReference type="STRING" id="3988.B9T2W6"/>
<proteinExistence type="predicted"/>
<keyword evidence="2" id="KW-1185">Reference proteome</keyword>
<dbReference type="GO" id="GO:0006890">
    <property type="term" value="P:retrograde vesicle-mediated transport, Golgi to endoplasmic reticulum"/>
    <property type="evidence" value="ECO:0000318"/>
    <property type="project" value="GO_Central"/>
</dbReference>
<protein>
    <submittedName>
        <fullName evidence="1">Uncharacterized protein</fullName>
    </submittedName>
</protein>
<dbReference type="Proteomes" id="UP000008311">
    <property type="component" value="Unassembled WGS sequence"/>
</dbReference>
<dbReference type="eggNOG" id="KOG2218">
    <property type="taxonomic scope" value="Eukaryota"/>
</dbReference>
<accession>B9T2W6</accession>
<dbReference type="AlphaFoldDB" id="B9T2W6"/>
<organism evidence="1 2">
    <name type="scientific">Ricinus communis</name>
    <name type="common">Castor bean</name>
    <dbReference type="NCBI Taxonomy" id="3988"/>
    <lineage>
        <taxon>Eukaryota</taxon>
        <taxon>Viridiplantae</taxon>
        <taxon>Streptophyta</taxon>
        <taxon>Embryophyta</taxon>
        <taxon>Tracheophyta</taxon>
        <taxon>Spermatophyta</taxon>
        <taxon>Magnoliopsida</taxon>
        <taxon>eudicotyledons</taxon>
        <taxon>Gunneridae</taxon>
        <taxon>Pentapetalae</taxon>
        <taxon>rosids</taxon>
        <taxon>fabids</taxon>
        <taxon>Malpighiales</taxon>
        <taxon>Euphorbiaceae</taxon>
        <taxon>Acalyphoideae</taxon>
        <taxon>Acalypheae</taxon>
        <taxon>Ricinus</taxon>
    </lineage>
</organism>
<dbReference type="InParanoid" id="B9T2W6"/>
<name>B9T2W6_RICCO</name>
<dbReference type="EMBL" id="EQ974394">
    <property type="protein sequence ID" value="EEF29802.1"/>
    <property type="molecule type" value="Genomic_DNA"/>
</dbReference>
<dbReference type="PROSITE" id="PS51386">
    <property type="entry name" value="RINT1_TIP20"/>
    <property type="match status" value="1"/>
</dbReference>
<dbReference type="InterPro" id="IPR042044">
    <property type="entry name" value="EXOC6PINT-1/Sec15/Tip20_C_dom2"/>
</dbReference>
<dbReference type="GO" id="GO:0060628">
    <property type="term" value="P:regulation of ER to Golgi vesicle-mediated transport"/>
    <property type="evidence" value="ECO:0000318"/>
    <property type="project" value="GO_Central"/>
</dbReference>
<dbReference type="PANTHER" id="PTHR13520">
    <property type="entry name" value="RAD50-INTERACTING PROTEIN 1 RINT-1"/>
    <property type="match status" value="1"/>
</dbReference>
<sequence>MEPPPPLPPLKSPCSPTPDGVLPRQIELSSLQKEFLDQHLSTREDLVARAPLLLTDLKQSYADLESNFINLQRNHIKLTVSWISHSFGAKSLIANLNYMLENLSFHTSQYGSCPRKILSEEMPQLVKGLKRIECIHSYVDIALQLEALVGDLEDAIYTIGDSHAKFSAKLLTSMISTVKSAFPLPQYFGTQDFGLKQEILLRAIKVMNNIEDILVTVVKVHPKWSHLLESVDVRVDKSLAVVRPQILADHRALLASLGWPPKLLTSKVDTGEITSFPNPLVLMEGDKRKCYSQSFLGLCALQHLQTRREDRQHNIFGQKECTMRLWAIDELVSPIASRMEYHFSKWVEQPEFMFALVYRITRDFIVGVDDVLQPLIDRARLVSYSAREAWVLAMVQMLSEFLSKSVVSELAKRYKEKHAKVEVASSWLHLIDHIVAFDKRMQSLVSSEIHFFLESERHDEPSRGVSVLKIFCDRPDWLKIWAKIELKDAWKKLKLDLKDETAWSIDKKCGVNFQLSAETEQFFLATREDYRAPLVTESAIKISWEMIERCQTLPDVLLRVRFIRSTAGKFLWHFLNVLVLRCKNTEFPIDSPDDALIKVCVSINAARYIESKLQEWSDDVNFLEMRIAERALDINRNDNGADDNSFFREEVKSMLELETNWLMDIITCLLHHFEALSWEYLQNAKQFEQGRGNLTSAVTDLAISTDIVEALDTIKSELRILKLSLNPKDFFDLWRSVADGLDHFISSSILVSDILFSSFGINQFEADMQALFFVFQPFCARPDAFFPCIRETIRLLKMSREEEKYLQVVTSTVENPTKCLHSGNFTLNI</sequence>
<dbReference type="PANTHER" id="PTHR13520:SF0">
    <property type="entry name" value="RAD50-INTERACTING PROTEIN 1"/>
    <property type="match status" value="1"/>
</dbReference>
<dbReference type="GO" id="GO:0006888">
    <property type="term" value="P:endoplasmic reticulum to Golgi vesicle-mediated transport"/>
    <property type="evidence" value="ECO:0007669"/>
    <property type="project" value="InterPro"/>
</dbReference>
<dbReference type="FunCoup" id="B9T2W6">
    <property type="interactions" value="2932"/>
</dbReference>
<reference evidence="2" key="1">
    <citation type="journal article" date="2010" name="Nat. Biotechnol.">
        <title>Draft genome sequence of the oilseed species Ricinus communis.</title>
        <authorList>
            <person name="Chan A.P."/>
            <person name="Crabtree J."/>
            <person name="Zhao Q."/>
            <person name="Lorenzi H."/>
            <person name="Orvis J."/>
            <person name="Puiu D."/>
            <person name="Melake-Berhan A."/>
            <person name="Jones K.M."/>
            <person name="Redman J."/>
            <person name="Chen G."/>
            <person name="Cahoon E.B."/>
            <person name="Gedil M."/>
            <person name="Stanke M."/>
            <person name="Haas B.J."/>
            <person name="Wortman J.R."/>
            <person name="Fraser-Liggett C.M."/>
            <person name="Ravel J."/>
            <person name="Rabinowicz P.D."/>
        </authorList>
    </citation>
    <scope>NUCLEOTIDE SEQUENCE [LARGE SCALE GENOMIC DNA]</scope>
    <source>
        <strain evidence="2">cv. Hale</strain>
    </source>
</reference>
<dbReference type="Gene3D" id="1.20.58.670">
    <property type="entry name" value="Dsl1p vesicle tethering complex, Tip20p subunit, domain D"/>
    <property type="match status" value="1"/>
</dbReference>
<evidence type="ECO:0000313" key="1">
    <source>
        <dbReference type="EMBL" id="EEF29802.1"/>
    </source>
</evidence>
<gene>
    <name evidence="1" type="ORF">RCOM_1395040</name>
</gene>